<name>A0A418SEC0_9RHOB</name>
<dbReference type="Gene3D" id="3.40.50.740">
    <property type="match status" value="1"/>
</dbReference>
<evidence type="ECO:0000256" key="1">
    <source>
        <dbReference type="ARBA" id="ARBA00001942"/>
    </source>
</evidence>
<dbReference type="EC" id="1.7.2.3" evidence="9"/>
<evidence type="ECO:0000259" key="7">
    <source>
        <dbReference type="Pfam" id="PF01568"/>
    </source>
</evidence>
<organism evidence="9 10">
    <name type="scientific">Pseudooceanicola algae</name>
    <dbReference type="NCBI Taxonomy" id="1537215"/>
    <lineage>
        <taxon>Bacteria</taxon>
        <taxon>Pseudomonadati</taxon>
        <taxon>Pseudomonadota</taxon>
        <taxon>Alphaproteobacteria</taxon>
        <taxon>Rhodobacterales</taxon>
        <taxon>Paracoccaceae</taxon>
        <taxon>Pseudooceanicola</taxon>
    </lineage>
</organism>
<dbReference type="GO" id="GO:0030288">
    <property type="term" value="C:outer membrane-bounded periplasmic space"/>
    <property type="evidence" value="ECO:0007669"/>
    <property type="project" value="TreeGrafter"/>
</dbReference>
<feature type="domain" description="Molybdopterin dinucleotide-binding" evidence="7">
    <location>
        <begin position="638"/>
        <end position="754"/>
    </location>
</feature>
<comment type="cofactor">
    <cofactor evidence="1">
        <name>Mo-bis(molybdopterin guanine dinucleotide)</name>
        <dbReference type="ChEBI" id="CHEBI:60539"/>
    </cofactor>
</comment>
<keyword evidence="3" id="KW-0500">Molybdenum</keyword>
<dbReference type="GO" id="GO:0009061">
    <property type="term" value="P:anaerobic respiration"/>
    <property type="evidence" value="ECO:0007669"/>
    <property type="project" value="TreeGrafter"/>
</dbReference>
<evidence type="ECO:0000259" key="6">
    <source>
        <dbReference type="Pfam" id="PF00384"/>
    </source>
</evidence>
<dbReference type="KEGG" id="palw:PSAL_009370"/>
<dbReference type="InterPro" id="IPR009010">
    <property type="entry name" value="Asp_de-COase-like_dom_sf"/>
</dbReference>
<keyword evidence="5 9" id="KW-0560">Oxidoreductase</keyword>
<evidence type="ECO:0000256" key="2">
    <source>
        <dbReference type="ARBA" id="ARBA00010312"/>
    </source>
</evidence>
<protein>
    <submittedName>
        <fullName evidence="9">Dimethyl sulfoxide/trimethylamine N-oxide reductase</fullName>
        <ecNumber evidence="9">1.7.2.3</ecNumber>
    </submittedName>
</protein>
<comment type="similarity">
    <text evidence="2">Belongs to the prokaryotic molybdopterin-containing oxidoreductase family.</text>
</comment>
<evidence type="ECO:0000259" key="8">
    <source>
        <dbReference type="Pfam" id="PF18364"/>
    </source>
</evidence>
<evidence type="ECO:0000256" key="5">
    <source>
        <dbReference type="ARBA" id="ARBA00023002"/>
    </source>
</evidence>
<dbReference type="RefSeq" id="WP_119840106.1">
    <property type="nucleotide sequence ID" value="NZ_CP060436.1"/>
</dbReference>
<dbReference type="GO" id="GO:0043546">
    <property type="term" value="F:molybdopterin cofactor binding"/>
    <property type="evidence" value="ECO:0007669"/>
    <property type="project" value="InterPro"/>
</dbReference>
<evidence type="ECO:0000313" key="10">
    <source>
        <dbReference type="Proteomes" id="UP000283786"/>
    </source>
</evidence>
<dbReference type="GO" id="GO:0050626">
    <property type="term" value="F:trimethylamine-N-oxide reductase (cytochrome c) activity"/>
    <property type="evidence" value="ECO:0007669"/>
    <property type="project" value="UniProtKB-EC"/>
</dbReference>
<evidence type="ECO:0000313" key="9">
    <source>
        <dbReference type="EMBL" id="QPM89711.1"/>
    </source>
</evidence>
<dbReference type="SUPFAM" id="SSF53706">
    <property type="entry name" value="Formate dehydrogenase/DMSO reductase, domains 1-3"/>
    <property type="match status" value="1"/>
</dbReference>
<proteinExistence type="inferred from homology"/>
<dbReference type="Proteomes" id="UP000283786">
    <property type="component" value="Chromosome"/>
</dbReference>
<reference evidence="9 10" key="1">
    <citation type="submission" date="2020-08" db="EMBL/GenBank/DDBJ databases">
        <title>Genome sequence of Rhodobacteraceae bacterium Lw-13e.</title>
        <authorList>
            <person name="Poehlein A."/>
            <person name="Wolter L."/>
            <person name="Daniel R."/>
            <person name="Brinkhoff T."/>
        </authorList>
    </citation>
    <scope>NUCLEOTIDE SEQUENCE [LARGE SCALE GENOMIC DNA]</scope>
    <source>
        <strain evidence="9 10">Lw-13e</strain>
    </source>
</reference>
<evidence type="ECO:0000256" key="4">
    <source>
        <dbReference type="ARBA" id="ARBA00022723"/>
    </source>
</evidence>
<dbReference type="PANTHER" id="PTHR43742:SF10">
    <property type="entry name" value="TRIMETHYLAMINE-N-OXIDE REDUCTASE 2"/>
    <property type="match status" value="1"/>
</dbReference>
<dbReference type="Gene3D" id="3.40.228.10">
    <property type="entry name" value="Dimethylsulfoxide Reductase, domain 2"/>
    <property type="match status" value="1"/>
</dbReference>
<dbReference type="InterPro" id="IPR006657">
    <property type="entry name" value="MoPterin_dinucl-bd_dom"/>
</dbReference>
<dbReference type="Gene3D" id="3.90.55.10">
    <property type="entry name" value="Dimethylsulfoxide Reductase, domain 3"/>
    <property type="match status" value="1"/>
</dbReference>
<dbReference type="SUPFAM" id="SSF50692">
    <property type="entry name" value="ADC-like"/>
    <property type="match status" value="1"/>
</dbReference>
<dbReference type="GO" id="GO:0009055">
    <property type="term" value="F:electron transfer activity"/>
    <property type="evidence" value="ECO:0007669"/>
    <property type="project" value="TreeGrafter"/>
</dbReference>
<evidence type="ECO:0000256" key="3">
    <source>
        <dbReference type="ARBA" id="ARBA00022505"/>
    </source>
</evidence>
<dbReference type="InterPro" id="IPR050612">
    <property type="entry name" value="Prok_Mopterin_Oxidored"/>
</dbReference>
<dbReference type="EMBL" id="CP060436">
    <property type="protein sequence ID" value="QPM89711.1"/>
    <property type="molecule type" value="Genomic_DNA"/>
</dbReference>
<feature type="domain" description="Molybdopterin oxidoreductase" evidence="6">
    <location>
        <begin position="69"/>
        <end position="524"/>
    </location>
</feature>
<keyword evidence="4" id="KW-0479">Metal-binding</keyword>
<dbReference type="Pfam" id="PF00384">
    <property type="entry name" value="Molybdopterin"/>
    <property type="match status" value="1"/>
</dbReference>
<keyword evidence="10" id="KW-1185">Reference proteome</keyword>
<dbReference type="Gene3D" id="2.40.40.20">
    <property type="match status" value="1"/>
</dbReference>
<feature type="domain" description="Molybdopterin oxidoreductase N-terminal" evidence="8">
    <location>
        <begin position="28"/>
        <end position="56"/>
    </location>
</feature>
<sequence>MPGSGDLPALDPVAEGVAPQDGGGAVSLGHWGAFRAEVRGGRLIRATPLGGADPDMVGAWPELVHSPRRIDRPHVRRGWLENGPGASDDRGRDEMIPLGWDEALDLAAGEVARVQDNHGPTAILGGSYGWSSAGRLHHARSNLRRFLAASGGFTDQVGNYSWGAAAALLPHVLGSVASVSHAATSWDSIAAHADHVVAFGGLNPKNWRVTSGGAVDHPLPDMVARAAARGCSFTVVSPLAQDVPAGLEATLIQPRPGSDTAIILALAHEALTSGRADTGFLDRYTVGHDRLAAYLTGQADGQPKTLDWAAAIADVPASDLRALWQRIRAGRVMLTASWSLQRGQHGEQTYWALIALAAMLGQIGLPGGGFSFGYGSMGSVGANARRGYVPAFPGLANRGMQIPAAAFADALLHPGETLAFDGRDITLPDLRMIYWAGGNPFHHAQDLGKVEAAWARAETVIVHDPWWTSTAQRADIVFPATTTAERADIGGTSRDRHVVYMAPLLPPQGQARNDRDILTALADRLGCRAAFDEGLDETGWLRRLWSQSIAKGQAEGIEVPDFEELKRMGIWDVPAPTEPEVLLGDFRADPMAHMLPTPSGRIELFSKRIAGFAYEDQPGHPVFHAPDEWLGSAESDQFHLVTNQPEKQLHSQLWQTSAGMSGGPAPVRIHPGDAARQGLADGQVVRLHNDRGECRATLCLDAGLRRGVLVMPTGAWFQRDSSRDGSASSHKALELNGNPNVLTSDRRTSRLGQACAALSALVRIAPMDPAPENNT</sequence>
<dbReference type="InterPro" id="IPR006656">
    <property type="entry name" value="Mopterin_OxRdtase"/>
</dbReference>
<dbReference type="Pfam" id="PF18364">
    <property type="entry name" value="Molybdopterin_N"/>
    <property type="match status" value="1"/>
</dbReference>
<dbReference type="InterPro" id="IPR041460">
    <property type="entry name" value="Molybdopterin_N"/>
</dbReference>
<dbReference type="OrthoDB" id="9759518at2"/>
<accession>A0A418SEC0</accession>
<dbReference type="GO" id="GO:0030151">
    <property type="term" value="F:molybdenum ion binding"/>
    <property type="evidence" value="ECO:0007669"/>
    <property type="project" value="TreeGrafter"/>
</dbReference>
<dbReference type="AlphaFoldDB" id="A0A418SEC0"/>
<dbReference type="PANTHER" id="PTHR43742">
    <property type="entry name" value="TRIMETHYLAMINE-N-OXIDE REDUCTASE"/>
    <property type="match status" value="1"/>
</dbReference>
<gene>
    <name evidence="9" type="primary">dmsA</name>
    <name evidence="9" type="ORF">PSAL_009370</name>
</gene>
<dbReference type="Pfam" id="PF01568">
    <property type="entry name" value="Molydop_binding"/>
    <property type="match status" value="1"/>
</dbReference>